<accession>A0ACB7VPM8</accession>
<organism evidence="1 2">
    <name type="scientific">Dioscorea alata</name>
    <name type="common">Purple yam</name>
    <dbReference type="NCBI Taxonomy" id="55571"/>
    <lineage>
        <taxon>Eukaryota</taxon>
        <taxon>Viridiplantae</taxon>
        <taxon>Streptophyta</taxon>
        <taxon>Embryophyta</taxon>
        <taxon>Tracheophyta</taxon>
        <taxon>Spermatophyta</taxon>
        <taxon>Magnoliopsida</taxon>
        <taxon>Liliopsida</taxon>
        <taxon>Dioscoreales</taxon>
        <taxon>Dioscoreaceae</taxon>
        <taxon>Dioscorea</taxon>
    </lineage>
</organism>
<proteinExistence type="predicted"/>
<evidence type="ECO:0000313" key="2">
    <source>
        <dbReference type="Proteomes" id="UP000827976"/>
    </source>
</evidence>
<gene>
    <name evidence="1" type="ORF">IHE45_07G015200</name>
</gene>
<keyword evidence="2" id="KW-1185">Reference proteome</keyword>
<dbReference type="EMBL" id="CM037017">
    <property type="protein sequence ID" value="KAH7676431.1"/>
    <property type="molecule type" value="Genomic_DNA"/>
</dbReference>
<dbReference type="Proteomes" id="UP000827976">
    <property type="component" value="Chromosome 7"/>
</dbReference>
<sequence>MAVVLAFLQGLCQRLQSTIAASDQLPLGVDKELERLLKAFLSIQLTTVEFAENKQSKSKAVRNWLRELKAAAYDADDLLDCLVLKAQEPEVEANSTEVVDQRCCLIFNCGQEHSATQTELIMIKDIRRRVQKIMRMKPSSLDICGQPSSNSMSHEFEAKEATAANSGEVGRGEDKEKLFKLLKSDDSSQVCLSLVAIVGREGVGKTTLARIVYNDDVEVASYFPHKLWLKVQHKNKKIVGRSLLILDDVRNENIEWEAVWEGLHLAQNGGKILITTENEQLVNNMRLPSTSYHLKGLPHGDCWSLFRQCSNLEGAASDQNITQLEEVGMKIAAELEGLPLAAQLLGSLLRSNASLNDWKMILNAEVLKSKPEELCRIPAALWLTYQHLPPQIKQCFSYCSVFPRDHKFNKDILIQMWMAHGLIQPQPGRQIEETGNEYFIYLVQRSLLQSSGGEYMMHSLVRNLAIAVTADESLCFSGTDISSNQRKKVRARHLSLQSGNLEILKILDSGMLNNLRTLFFYRTVSSNFEYNALFAKLKCVRVICLSDERLRNLPESFGNLKQLRYLDLSETGISTLPDVLCSLYNLQTLKLGMSLSWEPLSKCTPHFVNLRHLKGNSSNISKIYKIGNLKFLQELEQFSVKREDGHRIEELKYMKQLRGVLRISHLYTVHTEEEAKQVKLNEKEHISKLELHWTWTMEQVDISEGSDDSVLEGLQPHQNLKELEIFRYGGAKTPSWLQCGYLTNLEALEIRSCDNCDLRLSGQLRCLKLLKIHGSSKLQQLGSRVREGEEEESHYLFPRLRVLHLIQCYSLTELISLQSTLEELKLNGVGIAELPRLHQNKSGTPSSSSLLSLYILNCNSLTTLETGLLRHQNQHQLRVLETLNIEHCIGLASLPNHGFSALESLKLLHIHSCFQLGYEPVENSTATLPSSLINLKISACPVFPNDSFFMGLQGLHSLGSMFIEWANPLSSLSEKLLQHLTALTQFTIKDCQGLVNLGIQSLVSLKELRIDYCSNLVSCSSSVDTEEPLPLEFLQFRLSPVEFINRKLLRRLTSLKELQISNTDIVSFPEEIKDGLHRLTSLKRLHIQCTALQSLPDELASILCLEELYLTVCPALKSLPEKGLPASLAILVIDRCPFLRDTCQRGGADWSKIENIFFVRVHGLNVTDPNPTFDF</sequence>
<name>A0ACB7VPM8_DIOAL</name>
<evidence type="ECO:0000313" key="1">
    <source>
        <dbReference type="EMBL" id="KAH7676431.1"/>
    </source>
</evidence>
<reference evidence="2" key="1">
    <citation type="journal article" date="2022" name="Nat. Commun.">
        <title>Chromosome evolution and the genetic basis of agronomically important traits in greater yam.</title>
        <authorList>
            <person name="Bredeson J.V."/>
            <person name="Lyons J.B."/>
            <person name="Oniyinde I.O."/>
            <person name="Okereke N.R."/>
            <person name="Kolade O."/>
            <person name="Nnabue I."/>
            <person name="Nwadili C.O."/>
            <person name="Hribova E."/>
            <person name="Parker M."/>
            <person name="Nwogha J."/>
            <person name="Shu S."/>
            <person name="Carlson J."/>
            <person name="Kariba R."/>
            <person name="Muthemba S."/>
            <person name="Knop K."/>
            <person name="Barton G.J."/>
            <person name="Sherwood A.V."/>
            <person name="Lopez-Montes A."/>
            <person name="Asiedu R."/>
            <person name="Jamnadass R."/>
            <person name="Muchugi A."/>
            <person name="Goodstein D."/>
            <person name="Egesi C.N."/>
            <person name="Featherston J."/>
            <person name="Asfaw A."/>
            <person name="Simpson G.G."/>
            <person name="Dolezel J."/>
            <person name="Hendre P.S."/>
            <person name="Van Deynze A."/>
            <person name="Kumar P.L."/>
            <person name="Obidiegwu J.E."/>
            <person name="Bhattacharjee R."/>
            <person name="Rokhsar D.S."/>
        </authorList>
    </citation>
    <scope>NUCLEOTIDE SEQUENCE [LARGE SCALE GENOMIC DNA]</scope>
    <source>
        <strain evidence="2">cv. TDa95/00328</strain>
    </source>
</reference>
<protein>
    <submittedName>
        <fullName evidence="1">P-loop containing nucleoside triphosphate hydrolase protein</fullName>
    </submittedName>
</protein>
<comment type="caution">
    <text evidence="1">The sequence shown here is derived from an EMBL/GenBank/DDBJ whole genome shotgun (WGS) entry which is preliminary data.</text>
</comment>
<keyword evidence="1" id="KW-0378">Hydrolase</keyword>